<dbReference type="OMA" id="WYTHERN"/>
<dbReference type="Gene3D" id="3.40.1370.10">
    <property type="match status" value="1"/>
</dbReference>
<dbReference type="InterPro" id="IPR023574">
    <property type="entry name" value="Ribosomal_uL4_dom_sf"/>
</dbReference>
<evidence type="ECO:0000256" key="6">
    <source>
        <dbReference type="ARBA" id="ARBA00040565"/>
    </source>
</evidence>
<dbReference type="FunFam" id="3.40.1370.10:FF:000005">
    <property type="entry name" value="39S ribosomal protein L4, mitochondrial"/>
    <property type="match status" value="1"/>
</dbReference>
<dbReference type="PANTHER" id="PTHR10746">
    <property type="entry name" value="50S RIBOSOMAL PROTEIN L4"/>
    <property type="match status" value="1"/>
</dbReference>
<dbReference type="Pfam" id="PF00573">
    <property type="entry name" value="Ribosomal_L4"/>
    <property type="match status" value="1"/>
</dbReference>
<evidence type="ECO:0000256" key="5">
    <source>
        <dbReference type="ARBA" id="ARBA00023274"/>
    </source>
</evidence>
<dbReference type="InParanoid" id="T1ED65"/>
<dbReference type="eggNOG" id="KOG1624">
    <property type="taxonomic scope" value="Eukaryota"/>
</dbReference>
<dbReference type="EnsemblMetazoa" id="HelroT101733">
    <property type="protein sequence ID" value="HelroP101733"/>
    <property type="gene ID" value="HelroG101733"/>
</dbReference>
<evidence type="ECO:0000256" key="4">
    <source>
        <dbReference type="ARBA" id="ARBA00023128"/>
    </source>
</evidence>
<accession>T1ED65</accession>
<evidence type="ECO:0000256" key="2">
    <source>
        <dbReference type="ARBA" id="ARBA00010528"/>
    </source>
</evidence>
<reference evidence="9 11" key="2">
    <citation type="journal article" date="2013" name="Nature">
        <title>Insights into bilaterian evolution from three spiralian genomes.</title>
        <authorList>
            <person name="Simakov O."/>
            <person name="Marletaz F."/>
            <person name="Cho S.J."/>
            <person name="Edsinger-Gonzales E."/>
            <person name="Havlak P."/>
            <person name="Hellsten U."/>
            <person name="Kuo D.H."/>
            <person name="Larsson T."/>
            <person name="Lv J."/>
            <person name="Arendt D."/>
            <person name="Savage R."/>
            <person name="Osoegawa K."/>
            <person name="de Jong P."/>
            <person name="Grimwood J."/>
            <person name="Chapman J.A."/>
            <person name="Shapiro H."/>
            <person name="Aerts A."/>
            <person name="Otillar R.P."/>
            <person name="Terry A.Y."/>
            <person name="Boore J.L."/>
            <person name="Grigoriev I.V."/>
            <person name="Lindberg D.R."/>
            <person name="Seaver E.C."/>
            <person name="Weisblat D.A."/>
            <person name="Putnam N.H."/>
            <person name="Rokhsar D.S."/>
        </authorList>
    </citation>
    <scope>NUCLEOTIDE SEQUENCE</scope>
</reference>
<dbReference type="AlphaFoldDB" id="T1ED65"/>
<name>T1ED65_HELRO</name>
<dbReference type="GO" id="GO:0003735">
    <property type="term" value="F:structural constituent of ribosome"/>
    <property type="evidence" value="ECO:0000318"/>
    <property type="project" value="GO_Central"/>
</dbReference>
<gene>
    <name evidence="10" type="primary">20194517</name>
    <name evidence="9" type="ORF">HELRODRAFT_101733</name>
</gene>
<sequence>MIKSLFCLKNLPNGKMVNIFSKCPHLKTLPLLVQKYSSSNSSTAAAHVQDVGSVQNENSRSVSVKSSIEPPEPVMRLITKHPVTSPPRQAWLETLSTKDGKKLGLIDLHSDIFGVFPRVDVLWQNVIWQQTYRKIDYRIAKNRAEMRGGGHKPWPQKGTGRARHGSIRSPIFIGGGKVHGPRGPTSYFYMLPHCIRLLGLKVALSVKYAQGDLHVVDSLELPSPEPEYLEEVIEAKGWGLSVLFIDNKDIIPKNIAIATSKIDSYNVMPSYGLNVYSLLKHETVVFTLDSLLDVEGKLLQLTNSEDFREKKFERVRGSVKWQ</sequence>
<dbReference type="GeneID" id="20194517"/>
<keyword evidence="11" id="KW-1185">Reference proteome</keyword>
<dbReference type="NCBIfam" id="TIGR03953">
    <property type="entry name" value="rplD_bact"/>
    <property type="match status" value="1"/>
</dbReference>
<comment type="similarity">
    <text evidence="2">Belongs to the universal ribosomal protein uL4 family.</text>
</comment>
<dbReference type="HOGENOM" id="CLU_041575_3_3_1"/>
<dbReference type="STRING" id="6412.T1ED65"/>
<evidence type="ECO:0000313" key="11">
    <source>
        <dbReference type="Proteomes" id="UP000015101"/>
    </source>
</evidence>
<dbReference type="Proteomes" id="UP000015101">
    <property type="component" value="Unassembled WGS sequence"/>
</dbReference>
<dbReference type="RefSeq" id="XP_009023503.1">
    <property type="nucleotide sequence ID" value="XM_009025255.1"/>
</dbReference>
<comment type="subcellular location">
    <subcellularLocation>
        <location evidence="1">Mitochondrion</location>
    </subcellularLocation>
</comment>
<evidence type="ECO:0000256" key="8">
    <source>
        <dbReference type="SAM" id="MobiDB-lite"/>
    </source>
</evidence>
<evidence type="ECO:0000256" key="1">
    <source>
        <dbReference type="ARBA" id="ARBA00004173"/>
    </source>
</evidence>
<dbReference type="InterPro" id="IPR013005">
    <property type="entry name" value="Ribosomal_uL4-like"/>
</dbReference>
<dbReference type="GO" id="GO:0006412">
    <property type="term" value="P:translation"/>
    <property type="evidence" value="ECO:0007669"/>
    <property type="project" value="InterPro"/>
</dbReference>
<dbReference type="KEGG" id="hro:HELRODRAFT_101733"/>
<dbReference type="GO" id="GO:0005743">
    <property type="term" value="C:mitochondrial inner membrane"/>
    <property type="evidence" value="ECO:0007669"/>
    <property type="project" value="UniProtKB-ARBA"/>
</dbReference>
<dbReference type="InterPro" id="IPR002136">
    <property type="entry name" value="Ribosomal_uL4"/>
</dbReference>
<organism evidence="10 11">
    <name type="scientific">Helobdella robusta</name>
    <name type="common">Californian leech</name>
    <dbReference type="NCBI Taxonomy" id="6412"/>
    <lineage>
        <taxon>Eukaryota</taxon>
        <taxon>Metazoa</taxon>
        <taxon>Spiralia</taxon>
        <taxon>Lophotrochozoa</taxon>
        <taxon>Annelida</taxon>
        <taxon>Clitellata</taxon>
        <taxon>Hirudinea</taxon>
        <taxon>Rhynchobdellida</taxon>
        <taxon>Glossiphoniidae</taxon>
        <taxon>Helobdella</taxon>
    </lineage>
</organism>
<reference evidence="10" key="3">
    <citation type="submission" date="2015-06" db="UniProtKB">
        <authorList>
            <consortium name="EnsemblMetazoa"/>
        </authorList>
    </citation>
    <scope>IDENTIFICATION</scope>
</reference>
<feature type="compositionally biased region" description="Polar residues" evidence="8">
    <location>
        <begin position="52"/>
        <end position="66"/>
    </location>
</feature>
<dbReference type="GO" id="GO:0005840">
    <property type="term" value="C:ribosome"/>
    <property type="evidence" value="ECO:0007669"/>
    <property type="project" value="UniProtKB-KW"/>
</dbReference>
<dbReference type="PANTHER" id="PTHR10746:SF6">
    <property type="entry name" value="LARGE RIBOSOMAL SUBUNIT PROTEIN UL4M"/>
    <property type="match status" value="1"/>
</dbReference>
<feature type="region of interest" description="Disordered" evidence="8">
    <location>
        <begin position="47"/>
        <end position="66"/>
    </location>
</feature>
<proteinExistence type="inferred from homology"/>
<dbReference type="FunCoup" id="T1ED65">
    <property type="interactions" value="595"/>
</dbReference>
<reference evidence="11" key="1">
    <citation type="submission" date="2012-12" db="EMBL/GenBank/DDBJ databases">
        <authorList>
            <person name="Hellsten U."/>
            <person name="Grimwood J."/>
            <person name="Chapman J.A."/>
            <person name="Shapiro H."/>
            <person name="Aerts A."/>
            <person name="Otillar R.P."/>
            <person name="Terry A.Y."/>
            <person name="Boore J.L."/>
            <person name="Simakov O."/>
            <person name="Marletaz F."/>
            <person name="Cho S.-J."/>
            <person name="Edsinger-Gonzales E."/>
            <person name="Havlak P."/>
            <person name="Kuo D.-H."/>
            <person name="Larsson T."/>
            <person name="Lv J."/>
            <person name="Arendt D."/>
            <person name="Savage R."/>
            <person name="Osoegawa K."/>
            <person name="de Jong P."/>
            <person name="Lindberg D.R."/>
            <person name="Seaver E.C."/>
            <person name="Weisblat D.A."/>
            <person name="Putnam N.H."/>
            <person name="Grigoriev I.V."/>
            <person name="Rokhsar D.S."/>
        </authorList>
    </citation>
    <scope>NUCLEOTIDE SEQUENCE</scope>
</reference>
<dbReference type="CTD" id="20194517"/>
<dbReference type="EMBL" id="KB097144">
    <property type="protein sequence ID" value="ESN98567.1"/>
    <property type="molecule type" value="Genomic_DNA"/>
</dbReference>
<protein>
    <recommendedName>
        <fullName evidence="6">Large ribosomal subunit protein uL4m</fullName>
    </recommendedName>
    <alternativeName>
        <fullName evidence="7">39S ribosomal protein L4, mitochondrial</fullName>
    </alternativeName>
</protein>
<evidence type="ECO:0000313" key="9">
    <source>
        <dbReference type="EMBL" id="ESN98567.1"/>
    </source>
</evidence>
<evidence type="ECO:0000313" key="10">
    <source>
        <dbReference type="EnsemblMetazoa" id="HelroP101733"/>
    </source>
</evidence>
<dbReference type="GO" id="GO:1990904">
    <property type="term" value="C:ribonucleoprotein complex"/>
    <property type="evidence" value="ECO:0007669"/>
    <property type="project" value="UniProtKB-KW"/>
</dbReference>
<dbReference type="EMBL" id="AMQM01005916">
    <property type="status" value="NOT_ANNOTATED_CDS"/>
    <property type="molecule type" value="Genomic_DNA"/>
</dbReference>
<evidence type="ECO:0000256" key="3">
    <source>
        <dbReference type="ARBA" id="ARBA00022980"/>
    </source>
</evidence>
<evidence type="ECO:0000256" key="7">
    <source>
        <dbReference type="ARBA" id="ARBA00082711"/>
    </source>
</evidence>
<keyword evidence="5" id="KW-0687">Ribonucleoprotein</keyword>
<keyword evidence="4" id="KW-0496">Mitochondrion</keyword>
<dbReference type="SUPFAM" id="SSF52166">
    <property type="entry name" value="Ribosomal protein L4"/>
    <property type="match status" value="1"/>
</dbReference>
<dbReference type="OrthoDB" id="275876at2759"/>
<keyword evidence="3" id="KW-0689">Ribosomal protein</keyword>